<dbReference type="EMBL" id="CP071091">
    <property type="protein sequence ID" value="QSQ18471.1"/>
    <property type="molecule type" value="Genomic_DNA"/>
</dbReference>
<evidence type="ECO:0000313" key="2">
    <source>
        <dbReference type="Proteomes" id="UP000663090"/>
    </source>
</evidence>
<accession>A0ABX7NJ50</accession>
<gene>
    <name evidence="1" type="ORF">JY572_30585</name>
</gene>
<evidence type="ECO:0000313" key="1">
    <source>
        <dbReference type="EMBL" id="QSQ18471.1"/>
    </source>
</evidence>
<sequence>MDALNGGLTSGNPETRRQALSDVAEGGKAATEALKAGLETRRDIQKYGSAYRAASKSLAADAPNLKGTARASISLNIAKTAFNHVDAGDMAPDAADTKFDALKKDTRAFVNETTAKAHGAGSNEVKRLLNNGTGKTLKSADDALKAGIHAGAKAAGSGLAKGVGRFVPGANVAIAAFDTAKFASTLTDPEANAGEQITAGITAAGSILAATNIPLVSQAGAAISTVSDFVGSFF</sequence>
<organism evidence="1 2">
    <name type="scientific">Myxococcus landrumensis</name>
    <dbReference type="NCBI Taxonomy" id="2813577"/>
    <lineage>
        <taxon>Bacteria</taxon>
        <taxon>Pseudomonadati</taxon>
        <taxon>Myxococcota</taxon>
        <taxon>Myxococcia</taxon>
        <taxon>Myxococcales</taxon>
        <taxon>Cystobacterineae</taxon>
        <taxon>Myxococcaceae</taxon>
        <taxon>Myxococcus</taxon>
    </lineage>
</organism>
<reference evidence="1 2" key="1">
    <citation type="submission" date="2021-02" db="EMBL/GenBank/DDBJ databases">
        <title>De Novo genome assembly of isolated myxobacteria.</title>
        <authorList>
            <person name="Stevens D.C."/>
        </authorList>
    </citation>
    <scope>NUCLEOTIDE SEQUENCE [LARGE SCALE GENOMIC DNA]</scope>
    <source>
        <strain evidence="1 2">SCHIC003</strain>
    </source>
</reference>
<proteinExistence type="predicted"/>
<dbReference type="Proteomes" id="UP000663090">
    <property type="component" value="Chromosome"/>
</dbReference>
<name>A0ABX7NJ50_9BACT</name>
<keyword evidence="2" id="KW-1185">Reference proteome</keyword>
<protein>
    <submittedName>
        <fullName evidence="1">Cell wall anchor protein</fullName>
    </submittedName>
</protein>